<comment type="caution">
    <text evidence="3">The sequence shown here is derived from an EMBL/GenBank/DDBJ whole genome shotgun (WGS) entry which is preliminary data.</text>
</comment>
<keyword evidence="4" id="KW-1185">Reference proteome</keyword>
<accession>A0ABV9HYA5</accession>
<organism evidence="3 4">
    <name type="scientific">Dokdonia ponticola</name>
    <dbReference type="NCBI Taxonomy" id="2041041"/>
    <lineage>
        <taxon>Bacteria</taxon>
        <taxon>Pseudomonadati</taxon>
        <taxon>Bacteroidota</taxon>
        <taxon>Flavobacteriia</taxon>
        <taxon>Flavobacteriales</taxon>
        <taxon>Flavobacteriaceae</taxon>
        <taxon>Dokdonia</taxon>
    </lineage>
</organism>
<sequence length="291" mass="32659">MNIFKRAVLLLLFLPCTLIAQDSLLDELESETPVADEAVSSVFKGVKLVNFESTKLIGKNQLYFVIAHRFGSLKDGVDNFFGLDDASVRIQFIYAPNSWLNIGASRSGFNKTYDVSLKYRLLRQKKDGFPVTVVGYNLWNVNTNLDKDLFPGLTFTDRLGYANQLLISRKFNNWLSLEFAPTYFHDNAVFEDGQDNAQFVLGFGGRFKFTKRMALIADYGYHLNRVDGSVFNNAAALGLEIETGGHVFQIHVSNSQAMFENGFLGQARGDFSDGSVFLGFNISRAFSLKKK</sequence>
<dbReference type="Proteomes" id="UP001596043">
    <property type="component" value="Unassembled WGS sequence"/>
</dbReference>
<gene>
    <name evidence="3" type="ORF">ACFO3O_13340</name>
</gene>
<evidence type="ECO:0000313" key="3">
    <source>
        <dbReference type="EMBL" id="MFC4634898.1"/>
    </source>
</evidence>
<evidence type="ECO:0000256" key="1">
    <source>
        <dbReference type="SAM" id="SignalP"/>
    </source>
</evidence>
<feature type="signal peptide" evidence="1">
    <location>
        <begin position="1"/>
        <end position="20"/>
    </location>
</feature>
<protein>
    <submittedName>
        <fullName evidence="3">DUF5777 family beta-barrel protein</fullName>
    </submittedName>
</protein>
<name>A0ABV9HYA5_9FLAO</name>
<dbReference type="EMBL" id="JBHSFV010000008">
    <property type="protein sequence ID" value="MFC4634898.1"/>
    <property type="molecule type" value="Genomic_DNA"/>
</dbReference>
<dbReference type="InterPro" id="IPR045916">
    <property type="entry name" value="DUF5777"/>
</dbReference>
<feature type="domain" description="DUF5777" evidence="2">
    <location>
        <begin position="43"/>
        <end position="286"/>
    </location>
</feature>
<feature type="chain" id="PRO_5047264359" evidence="1">
    <location>
        <begin position="21"/>
        <end position="291"/>
    </location>
</feature>
<proteinExistence type="predicted"/>
<reference evidence="4" key="1">
    <citation type="journal article" date="2019" name="Int. J. Syst. Evol. Microbiol.">
        <title>The Global Catalogue of Microorganisms (GCM) 10K type strain sequencing project: providing services to taxonomists for standard genome sequencing and annotation.</title>
        <authorList>
            <consortium name="The Broad Institute Genomics Platform"/>
            <consortium name="The Broad Institute Genome Sequencing Center for Infectious Disease"/>
            <person name="Wu L."/>
            <person name="Ma J."/>
        </authorList>
    </citation>
    <scope>NUCLEOTIDE SEQUENCE [LARGE SCALE GENOMIC DNA]</scope>
    <source>
        <strain evidence="4">YJ-61-S</strain>
    </source>
</reference>
<keyword evidence="1" id="KW-0732">Signal</keyword>
<dbReference type="RefSeq" id="WP_379979609.1">
    <property type="nucleotide sequence ID" value="NZ_JBHSFV010000008.1"/>
</dbReference>
<evidence type="ECO:0000259" key="2">
    <source>
        <dbReference type="Pfam" id="PF19089"/>
    </source>
</evidence>
<evidence type="ECO:0000313" key="4">
    <source>
        <dbReference type="Proteomes" id="UP001596043"/>
    </source>
</evidence>
<dbReference type="Pfam" id="PF19089">
    <property type="entry name" value="DUF5777"/>
    <property type="match status" value="1"/>
</dbReference>